<dbReference type="Proteomes" id="UP000050280">
    <property type="component" value="Unassembled WGS sequence"/>
</dbReference>
<accession>A0A0P7AV24</accession>
<dbReference type="EMBL" id="LDJX01000004">
    <property type="protein sequence ID" value="KPM31754.1"/>
    <property type="molecule type" value="Genomic_DNA"/>
</dbReference>
<protein>
    <submittedName>
        <fullName evidence="1">Uncharacterized protein</fullName>
    </submittedName>
</protein>
<organism evidence="1 2">
    <name type="scientific">Croceitalea dokdonensis DOKDO 023</name>
    <dbReference type="NCBI Taxonomy" id="1300341"/>
    <lineage>
        <taxon>Bacteria</taxon>
        <taxon>Pseudomonadati</taxon>
        <taxon>Bacteroidota</taxon>
        <taxon>Flavobacteriia</taxon>
        <taxon>Flavobacteriales</taxon>
        <taxon>Flavobacteriaceae</taxon>
        <taxon>Croceitalea</taxon>
    </lineage>
</organism>
<evidence type="ECO:0000313" key="2">
    <source>
        <dbReference type="Proteomes" id="UP000050280"/>
    </source>
</evidence>
<sequence>MLLHQHVYILRNVKKYIGSRKVWYKMNQGQGQFKKSKKIEKNWLSRA</sequence>
<comment type="caution">
    <text evidence="1">The sequence shown here is derived from an EMBL/GenBank/DDBJ whole genome shotgun (WGS) entry which is preliminary data.</text>
</comment>
<evidence type="ECO:0000313" key="1">
    <source>
        <dbReference type="EMBL" id="KPM31754.1"/>
    </source>
</evidence>
<keyword evidence="2" id="KW-1185">Reference proteome</keyword>
<proteinExistence type="predicted"/>
<dbReference type="AlphaFoldDB" id="A0A0P7AV24"/>
<reference evidence="1 2" key="1">
    <citation type="submission" date="2015-09" db="EMBL/GenBank/DDBJ databases">
        <title>Genome sequence of the marine flavobacterium Croceitalea dokdonensis DOKDO 023 that contains proton- and sodium-pumping rhodopsins.</title>
        <authorList>
            <person name="Kwon S.-K."/>
            <person name="Lee H.K."/>
            <person name="Kwak M.-J."/>
            <person name="Kim J.F."/>
        </authorList>
    </citation>
    <scope>NUCLEOTIDE SEQUENCE [LARGE SCALE GENOMIC DNA]</scope>
    <source>
        <strain evidence="1 2">DOKDO 023</strain>
    </source>
</reference>
<dbReference type="STRING" id="1300341.I595_2249"/>
<name>A0A0P7AV24_9FLAO</name>
<gene>
    <name evidence="1" type="ORF">I595_2249</name>
</gene>